<name>A0ABV7VAZ5_9PROT</name>
<accession>A0ABV7VAZ5</accession>
<gene>
    <name evidence="1" type="ORF">ACFOOQ_03435</name>
</gene>
<keyword evidence="2" id="KW-1185">Reference proteome</keyword>
<evidence type="ECO:0000313" key="2">
    <source>
        <dbReference type="Proteomes" id="UP001595711"/>
    </source>
</evidence>
<dbReference type="RefSeq" id="WP_379721812.1">
    <property type="nucleotide sequence ID" value="NZ_JBHRYJ010000001.1"/>
</dbReference>
<dbReference type="InterPro" id="IPR012659">
    <property type="entry name" value="CHP02444"/>
</dbReference>
<organism evidence="1 2">
    <name type="scientific">Ferrovibrio xuzhouensis</name>
    <dbReference type="NCBI Taxonomy" id="1576914"/>
    <lineage>
        <taxon>Bacteria</taxon>
        <taxon>Pseudomonadati</taxon>
        <taxon>Pseudomonadota</taxon>
        <taxon>Alphaproteobacteria</taxon>
        <taxon>Rhodospirillales</taxon>
        <taxon>Rhodospirillaceae</taxon>
        <taxon>Ferrovibrio</taxon>
    </lineage>
</organism>
<proteinExistence type="predicted"/>
<evidence type="ECO:0000313" key="1">
    <source>
        <dbReference type="EMBL" id="MFC3674580.1"/>
    </source>
</evidence>
<dbReference type="EMBL" id="JBHRYJ010000001">
    <property type="protein sequence ID" value="MFC3674580.1"/>
    <property type="molecule type" value="Genomic_DNA"/>
</dbReference>
<dbReference type="Proteomes" id="UP001595711">
    <property type="component" value="Unassembled WGS sequence"/>
</dbReference>
<reference evidence="2" key="1">
    <citation type="journal article" date="2019" name="Int. J. Syst. Evol. Microbiol.">
        <title>The Global Catalogue of Microorganisms (GCM) 10K type strain sequencing project: providing services to taxonomists for standard genome sequencing and annotation.</title>
        <authorList>
            <consortium name="The Broad Institute Genomics Platform"/>
            <consortium name="The Broad Institute Genome Sequencing Center for Infectious Disease"/>
            <person name="Wu L."/>
            <person name="Ma J."/>
        </authorList>
    </citation>
    <scope>NUCLEOTIDE SEQUENCE [LARGE SCALE GENOMIC DNA]</scope>
    <source>
        <strain evidence="2">KCTC 42182</strain>
    </source>
</reference>
<sequence length="183" mass="19087">MSEPGTLAKDGNQPPADGGFWRFSLALYGRPGAAAACLALQDRCGADVTLLLLGFWRAHKGFPGWADGELARVTAALAPVNAVQRPLRQARRALKALQADEPAAPALYGEIKALELRLEQVAQVWALGACRASPAFRDPEPPGREAEIAAAAQHLSASLDMIAPGDAEALQLGAALLDAAFAA</sequence>
<protein>
    <submittedName>
        <fullName evidence="1">TIGR02444 family protein</fullName>
    </submittedName>
</protein>
<comment type="caution">
    <text evidence="1">The sequence shown here is derived from an EMBL/GenBank/DDBJ whole genome shotgun (WGS) entry which is preliminary data.</text>
</comment>
<dbReference type="Pfam" id="PF09523">
    <property type="entry name" value="DUF2390"/>
    <property type="match status" value="1"/>
</dbReference>
<dbReference type="NCBIfam" id="TIGR02444">
    <property type="entry name" value="TIGR02444 family protein"/>
    <property type="match status" value="1"/>
</dbReference>